<dbReference type="InterPro" id="IPR018060">
    <property type="entry name" value="HTH_AraC"/>
</dbReference>
<feature type="domain" description="HTH araC/xylS-type" evidence="4">
    <location>
        <begin position="213"/>
        <end position="314"/>
    </location>
</feature>
<dbReference type="Proteomes" id="UP000541185">
    <property type="component" value="Unassembled WGS sequence"/>
</dbReference>
<dbReference type="PROSITE" id="PS01124">
    <property type="entry name" value="HTH_ARAC_FAMILY_2"/>
    <property type="match status" value="1"/>
</dbReference>
<keyword evidence="2" id="KW-0238">DNA-binding</keyword>
<dbReference type="PANTHER" id="PTHR46796">
    <property type="entry name" value="HTH-TYPE TRANSCRIPTIONAL ACTIVATOR RHAS-RELATED"/>
    <property type="match status" value="1"/>
</dbReference>
<evidence type="ECO:0000313" key="5">
    <source>
        <dbReference type="EMBL" id="NML42308.1"/>
    </source>
</evidence>
<dbReference type="InterPro" id="IPR020449">
    <property type="entry name" value="Tscrpt_reg_AraC-type_HTH"/>
</dbReference>
<dbReference type="PANTHER" id="PTHR46796:SF6">
    <property type="entry name" value="ARAC SUBFAMILY"/>
    <property type="match status" value="1"/>
</dbReference>
<dbReference type="SUPFAM" id="SSF46689">
    <property type="entry name" value="Homeodomain-like"/>
    <property type="match status" value="1"/>
</dbReference>
<dbReference type="PRINTS" id="PR00032">
    <property type="entry name" value="HTHARAC"/>
</dbReference>
<keyword evidence="6" id="KW-1185">Reference proteome</keyword>
<dbReference type="AlphaFoldDB" id="A0A848H3E9"/>
<dbReference type="InterPro" id="IPR050204">
    <property type="entry name" value="AraC_XylS_family_regulators"/>
</dbReference>
<keyword evidence="1" id="KW-0805">Transcription regulation</keyword>
<gene>
    <name evidence="5" type="ORF">HHL11_01010</name>
</gene>
<evidence type="ECO:0000313" key="6">
    <source>
        <dbReference type="Proteomes" id="UP000541185"/>
    </source>
</evidence>
<dbReference type="EMBL" id="JABBFX010000001">
    <property type="protein sequence ID" value="NML42308.1"/>
    <property type="molecule type" value="Genomic_DNA"/>
</dbReference>
<dbReference type="Gene3D" id="1.10.10.60">
    <property type="entry name" value="Homeodomain-like"/>
    <property type="match status" value="1"/>
</dbReference>
<evidence type="ECO:0000256" key="2">
    <source>
        <dbReference type="ARBA" id="ARBA00023125"/>
    </source>
</evidence>
<sequence length="315" mass="34692">MSHVLSTAAVEPARRLAYWIDMICSTYVQLECDAPAAPGFDGSIESRRIPGLDLSVVSSGPQDVLRTASQISRATDDYFLVSIQSRGHGRIEQDGRSAQLAPGDFALYDSTREYALRFDGDFQQFVLKLPAERLRHRVRDTQKLTATAVSGKAGAGHLMINMIRTLWQDVDALQPASAAAVADGVLNILAAGLQSLPASSCAEPSSLAAYHLARMKLVIAARLGDPAFGVGELARELRLSVPHIHRLFHHEATTPAQYIWGKRLEACSRDLLDPRQAQRSISEVAYRWGFSDAAHFSRAFRERFGVAPRVWRQGR</sequence>
<dbReference type="RefSeq" id="WP_169416525.1">
    <property type="nucleotide sequence ID" value="NZ_JABBFX010000001.1"/>
</dbReference>
<dbReference type="GO" id="GO:0003700">
    <property type="term" value="F:DNA-binding transcription factor activity"/>
    <property type="evidence" value="ECO:0007669"/>
    <property type="project" value="InterPro"/>
</dbReference>
<dbReference type="GO" id="GO:0043565">
    <property type="term" value="F:sequence-specific DNA binding"/>
    <property type="evidence" value="ECO:0007669"/>
    <property type="project" value="InterPro"/>
</dbReference>
<organism evidence="5 6">
    <name type="scientific">Ramlibacter agri</name>
    <dbReference type="NCBI Taxonomy" id="2728837"/>
    <lineage>
        <taxon>Bacteria</taxon>
        <taxon>Pseudomonadati</taxon>
        <taxon>Pseudomonadota</taxon>
        <taxon>Betaproteobacteria</taxon>
        <taxon>Burkholderiales</taxon>
        <taxon>Comamonadaceae</taxon>
        <taxon>Ramlibacter</taxon>
    </lineage>
</organism>
<dbReference type="Pfam" id="PF14525">
    <property type="entry name" value="AraC_binding_2"/>
    <property type="match status" value="1"/>
</dbReference>
<dbReference type="Pfam" id="PF12833">
    <property type="entry name" value="HTH_18"/>
    <property type="match status" value="1"/>
</dbReference>
<evidence type="ECO:0000256" key="3">
    <source>
        <dbReference type="ARBA" id="ARBA00023163"/>
    </source>
</evidence>
<dbReference type="SMART" id="SM00342">
    <property type="entry name" value="HTH_ARAC"/>
    <property type="match status" value="1"/>
</dbReference>
<evidence type="ECO:0000256" key="1">
    <source>
        <dbReference type="ARBA" id="ARBA00023015"/>
    </source>
</evidence>
<accession>A0A848H3E9</accession>
<keyword evidence="3" id="KW-0804">Transcription</keyword>
<evidence type="ECO:0000259" key="4">
    <source>
        <dbReference type="PROSITE" id="PS01124"/>
    </source>
</evidence>
<name>A0A848H3E9_9BURK</name>
<comment type="caution">
    <text evidence="5">The sequence shown here is derived from an EMBL/GenBank/DDBJ whole genome shotgun (WGS) entry which is preliminary data.</text>
</comment>
<dbReference type="InterPro" id="IPR009057">
    <property type="entry name" value="Homeodomain-like_sf"/>
</dbReference>
<dbReference type="InterPro" id="IPR035418">
    <property type="entry name" value="AraC-bd_2"/>
</dbReference>
<proteinExistence type="predicted"/>
<protein>
    <submittedName>
        <fullName evidence="5">Helix-turn-helix domain-containing protein</fullName>
    </submittedName>
</protein>
<reference evidence="5 6" key="1">
    <citation type="submission" date="2020-04" db="EMBL/GenBank/DDBJ databases">
        <title>Ramlibacter sp. G-1-2-2 isolated from soil.</title>
        <authorList>
            <person name="Dahal R.H."/>
        </authorList>
    </citation>
    <scope>NUCLEOTIDE SEQUENCE [LARGE SCALE GENOMIC DNA]</scope>
    <source>
        <strain evidence="5 6">G-1-2-2</strain>
    </source>
</reference>